<dbReference type="InterPro" id="IPR011010">
    <property type="entry name" value="DNA_brk_join_enz"/>
</dbReference>
<sequence length="201" mass="22417">MKTDRMPRLALPPTVITQDSEPLHQHRRLAILRRVLNDDSLPLRARVAAAPILLDAQPVSRIVRLTVDDVTDDETTVTVRLGDPPSPLPEPVADLMRADIQSRQHLPYASSRSAQRLFPGRQPGQPMNPVSLQVHLRKIGVPPQRGRASAIRQFVNQAPAPVIAKALGYHDMTATRLVTEAGGTWNRYATGDEARYLRWVR</sequence>
<gene>
    <name evidence="1" type="ORF">HCX60_37945</name>
</gene>
<evidence type="ECO:0000313" key="2">
    <source>
        <dbReference type="Proteomes" id="UP000502504"/>
    </source>
</evidence>
<dbReference type="GO" id="GO:0003677">
    <property type="term" value="F:DNA binding"/>
    <property type="evidence" value="ECO:0007669"/>
    <property type="project" value="InterPro"/>
</dbReference>
<dbReference type="SUPFAM" id="SSF56349">
    <property type="entry name" value="DNA breaking-rejoining enzymes"/>
    <property type="match status" value="1"/>
</dbReference>
<organism evidence="1 2">
    <name type="scientific">Streptomyces antibioticus</name>
    <dbReference type="NCBI Taxonomy" id="1890"/>
    <lineage>
        <taxon>Bacteria</taxon>
        <taxon>Bacillati</taxon>
        <taxon>Actinomycetota</taxon>
        <taxon>Actinomycetes</taxon>
        <taxon>Kitasatosporales</taxon>
        <taxon>Streptomycetaceae</taxon>
        <taxon>Streptomyces</taxon>
    </lineage>
</organism>
<dbReference type="Proteomes" id="UP000502504">
    <property type="component" value="Chromosome"/>
</dbReference>
<proteinExistence type="predicted"/>
<protein>
    <recommendedName>
        <fullName evidence="3">Integrase</fullName>
    </recommendedName>
</protein>
<dbReference type="GeneID" id="93959492"/>
<dbReference type="RefSeq" id="WP_078636735.1">
    <property type="nucleotide sequence ID" value="NZ_CM007717.1"/>
</dbReference>
<dbReference type="AlphaFoldDB" id="A0AAE6YFG2"/>
<evidence type="ECO:0000313" key="1">
    <source>
        <dbReference type="EMBL" id="QIT48586.1"/>
    </source>
</evidence>
<accession>A0AAE6YFG2</accession>
<dbReference type="EMBL" id="CP050692">
    <property type="protein sequence ID" value="QIT48586.1"/>
    <property type="molecule type" value="Genomic_DNA"/>
</dbReference>
<evidence type="ECO:0008006" key="3">
    <source>
        <dbReference type="Google" id="ProtNLM"/>
    </source>
</evidence>
<reference evidence="1 2" key="1">
    <citation type="submission" date="2020-03" db="EMBL/GenBank/DDBJ databases">
        <title>Is there a link between lipid content and antibiotic production in Streptomyces?</title>
        <authorList>
            <person name="David M."/>
            <person name="Lejeune C."/>
            <person name="Abreu S."/>
            <person name="Thibessard A."/>
            <person name="Leblond P."/>
            <person name="Chaminade P."/>
            <person name="Virolle M.-J."/>
        </authorList>
    </citation>
    <scope>NUCLEOTIDE SEQUENCE [LARGE SCALE GENOMIC DNA]</scope>
    <source>
        <strain evidence="1 2">DSM 41481</strain>
    </source>
</reference>
<name>A0AAE6YFG2_STRAT</name>